<dbReference type="Proteomes" id="UP000580910">
    <property type="component" value="Unassembled WGS sequence"/>
</dbReference>
<protein>
    <recommendedName>
        <fullName evidence="4">DUF4386 domain-containing protein</fullName>
    </recommendedName>
</protein>
<proteinExistence type="predicted"/>
<feature type="transmembrane region" description="Helical" evidence="1">
    <location>
        <begin position="66"/>
        <end position="86"/>
    </location>
</feature>
<comment type="caution">
    <text evidence="2">The sequence shown here is derived from an EMBL/GenBank/DDBJ whole genome shotgun (WGS) entry which is preliminary data.</text>
</comment>
<feature type="transmembrane region" description="Helical" evidence="1">
    <location>
        <begin position="171"/>
        <end position="195"/>
    </location>
</feature>
<keyword evidence="3" id="KW-1185">Reference proteome</keyword>
<feature type="transmembrane region" description="Helical" evidence="1">
    <location>
        <begin position="98"/>
        <end position="123"/>
    </location>
</feature>
<feature type="transmembrane region" description="Helical" evidence="1">
    <location>
        <begin position="143"/>
        <end position="164"/>
    </location>
</feature>
<feature type="transmembrane region" description="Helical" evidence="1">
    <location>
        <begin position="17"/>
        <end position="37"/>
    </location>
</feature>
<dbReference type="AlphaFoldDB" id="A0A7W3P802"/>
<sequence length="269" mass="28108">MTATPVTARPVLVGNRLVLAGSVLYLLEWVAIFAASVDVPLGAEASTADVTSGYAGHTTALGWASGWFSVVLLGRLLIVTGIRSALADSGRPRHLMDVAVLAMGVSVAIEITTYAVVPGAAWYLDHGGSIDTVRALDAATFTMNNAIFGPLGVAVLCSAAAMWSSGLFPRVLCVLGVLAGVGNALVGLMFSAPAVTGIAEMLRVAVVLFWGWMLWTGVLCWSRTTRVPGTTTRGGLTPQQRGKMPRADRRTPTVVPCALTGYRCRPPPS</sequence>
<feature type="transmembrane region" description="Helical" evidence="1">
    <location>
        <begin position="201"/>
        <end position="221"/>
    </location>
</feature>
<organism evidence="2 3">
    <name type="scientific">Nocardioides ginsengisegetis</name>
    <dbReference type="NCBI Taxonomy" id="661491"/>
    <lineage>
        <taxon>Bacteria</taxon>
        <taxon>Bacillati</taxon>
        <taxon>Actinomycetota</taxon>
        <taxon>Actinomycetes</taxon>
        <taxon>Propionibacteriales</taxon>
        <taxon>Nocardioidaceae</taxon>
        <taxon>Nocardioides</taxon>
    </lineage>
</organism>
<keyword evidence="1" id="KW-1133">Transmembrane helix</keyword>
<evidence type="ECO:0008006" key="4">
    <source>
        <dbReference type="Google" id="ProtNLM"/>
    </source>
</evidence>
<gene>
    <name evidence="2" type="ORF">FB382_000172</name>
</gene>
<keyword evidence="1" id="KW-0812">Transmembrane</keyword>
<evidence type="ECO:0000313" key="3">
    <source>
        <dbReference type="Proteomes" id="UP000580910"/>
    </source>
</evidence>
<keyword evidence="1" id="KW-0472">Membrane</keyword>
<dbReference type="EMBL" id="JACGXA010000001">
    <property type="protein sequence ID" value="MBA8801881.1"/>
    <property type="molecule type" value="Genomic_DNA"/>
</dbReference>
<evidence type="ECO:0000256" key="1">
    <source>
        <dbReference type="SAM" id="Phobius"/>
    </source>
</evidence>
<reference evidence="2 3" key="1">
    <citation type="submission" date="2020-07" db="EMBL/GenBank/DDBJ databases">
        <title>Sequencing the genomes of 1000 actinobacteria strains.</title>
        <authorList>
            <person name="Klenk H.-P."/>
        </authorList>
    </citation>
    <scope>NUCLEOTIDE SEQUENCE [LARGE SCALE GENOMIC DNA]</scope>
    <source>
        <strain evidence="2 3">DSM 21349</strain>
    </source>
</reference>
<evidence type="ECO:0000313" key="2">
    <source>
        <dbReference type="EMBL" id="MBA8801881.1"/>
    </source>
</evidence>
<accession>A0A7W3P802</accession>
<name>A0A7W3P802_9ACTN</name>
<dbReference type="RefSeq" id="WP_182535972.1">
    <property type="nucleotide sequence ID" value="NZ_JACGXA010000001.1"/>
</dbReference>